<evidence type="ECO:0000256" key="1">
    <source>
        <dbReference type="SAM" id="Phobius"/>
    </source>
</evidence>
<reference evidence="2 3" key="1">
    <citation type="submission" date="2022-07" db="EMBL/GenBank/DDBJ databases">
        <title>Methylomonas rivi sp. nov., Methylomonas rosea sp. nov., Methylomonas aureus sp. nov. and Methylomonas subterranea sp. nov., four novel methanotrophs isolated from a freshwater creek and the deep terrestrial subsurface.</title>
        <authorList>
            <person name="Abin C."/>
            <person name="Sankaranarayanan K."/>
            <person name="Garner C."/>
            <person name="Sindelar R."/>
            <person name="Kotary K."/>
            <person name="Garner R."/>
            <person name="Barclay S."/>
            <person name="Lawson P."/>
            <person name="Krumholz L."/>
        </authorList>
    </citation>
    <scope>NUCLEOTIDE SEQUENCE [LARGE SCALE GENOMIC DNA]</scope>
    <source>
        <strain evidence="2 3">SURF-1</strain>
    </source>
</reference>
<protein>
    <recommendedName>
        <fullName evidence="4">DUF2489 domain-containing protein</fullName>
    </recommendedName>
</protein>
<keyword evidence="1" id="KW-0812">Transmembrane</keyword>
<accession>A0ABT1UBD2</accession>
<gene>
    <name evidence="2" type="ORF">NP603_00275</name>
</gene>
<evidence type="ECO:0000313" key="3">
    <source>
        <dbReference type="Proteomes" id="UP001524569"/>
    </source>
</evidence>
<dbReference type="Proteomes" id="UP001524569">
    <property type="component" value="Unassembled WGS sequence"/>
</dbReference>
<proteinExistence type="predicted"/>
<comment type="caution">
    <text evidence="2">The sequence shown here is derived from an EMBL/GenBank/DDBJ whole genome shotgun (WGS) entry which is preliminary data.</text>
</comment>
<feature type="transmembrane region" description="Helical" evidence="1">
    <location>
        <begin position="6"/>
        <end position="27"/>
    </location>
</feature>
<evidence type="ECO:0000313" key="2">
    <source>
        <dbReference type="EMBL" id="MCQ8179528.1"/>
    </source>
</evidence>
<organism evidence="2 3">
    <name type="scientific">Methylomonas aurea</name>
    <dbReference type="NCBI Taxonomy" id="2952224"/>
    <lineage>
        <taxon>Bacteria</taxon>
        <taxon>Pseudomonadati</taxon>
        <taxon>Pseudomonadota</taxon>
        <taxon>Gammaproteobacteria</taxon>
        <taxon>Methylococcales</taxon>
        <taxon>Methylococcaceae</taxon>
        <taxon>Methylomonas</taxon>
    </lineage>
</organism>
<dbReference type="EMBL" id="JANIBM010000001">
    <property type="protein sequence ID" value="MCQ8179528.1"/>
    <property type="molecule type" value="Genomic_DNA"/>
</dbReference>
<dbReference type="RefSeq" id="WP_256608913.1">
    <property type="nucleotide sequence ID" value="NZ_JANIBM010000001.1"/>
</dbReference>
<keyword evidence="1" id="KW-0472">Membrane</keyword>
<sequence>MPPLPDLVVGAFLALLGVLVSQLVAMIQARLEREHKRDVLLRTKYEELGAHFLESMKLPHTLMTAESTEDILALTHQASGNHAHLLAMIYFPRLRESTGKYIESYSQLCLAAAELHNPDDKRPLGMQVFDKPSYISARNAHIAARDFLQEQIERYADTYAKS</sequence>
<keyword evidence="1" id="KW-1133">Transmembrane helix</keyword>
<name>A0ABT1UBD2_9GAMM</name>
<evidence type="ECO:0008006" key="4">
    <source>
        <dbReference type="Google" id="ProtNLM"/>
    </source>
</evidence>
<keyword evidence="3" id="KW-1185">Reference proteome</keyword>